<comment type="catalytic activity">
    <reaction evidence="7">
        <text>L-tyrosyl-[protein] + ATP = O-(5'-adenylyl)-L-tyrosyl-[protein] + diphosphate</text>
        <dbReference type="Rhea" id="RHEA:54288"/>
        <dbReference type="Rhea" id="RHEA-COMP:10136"/>
        <dbReference type="Rhea" id="RHEA-COMP:13846"/>
        <dbReference type="ChEBI" id="CHEBI:30616"/>
        <dbReference type="ChEBI" id="CHEBI:33019"/>
        <dbReference type="ChEBI" id="CHEBI:46858"/>
        <dbReference type="ChEBI" id="CHEBI:83624"/>
        <dbReference type="EC" id="2.7.7.108"/>
    </reaction>
</comment>
<evidence type="ECO:0000256" key="1">
    <source>
        <dbReference type="ARBA" id="ARBA00022679"/>
    </source>
</evidence>
<keyword evidence="2" id="KW-0548">Nucleotidyltransferase</keyword>
<evidence type="ECO:0000256" key="4">
    <source>
        <dbReference type="ARBA" id="ARBA00022840"/>
    </source>
</evidence>
<proteinExistence type="predicted"/>
<dbReference type="PROSITE" id="PS51459">
    <property type="entry name" value="FIDO"/>
    <property type="match status" value="1"/>
</dbReference>
<accession>A0A931HVQ6</accession>
<feature type="domain" description="Fido" evidence="8">
    <location>
        <begin position="57"/>
        <end position="192"/>
    </location>
</feature>
<gene>
    <name evidence="9" type="ORF">H0267_09065</name>
</gene>
<name>A0A931HVQ6_9BACI</name>
<dbReference type="EC" id="2.7.7.108" evidence="5"/>
<dbReference type="RefSeq" id="WP_197316997.1">
    <property type="nucleotide sequence ID" value="NZ_JADZSC010000002.1"/>
</dbReference>
<dbReference type="Gene3D" id="1.10.3290.10">
    <property type="entry name" value="Fido-like domain"/>
    <property type="match status" value="1"/>
</dbReference>
<keyword evidence="1" id="KW-0808">Transferase</keyword>
<dbReference type="GO" id="GO:0070733">
    <property type="term" value="F:AMPylase activity"/>
    <property type="evidence" value="ECO:0007669"/>
    <property type="project" value="UniProtKB-EC"/>
</dbReference>
<organism evidence="9 10">
    <name type="scientific">Halobacillus yeomjeoni</name>
    <dbReference type="NCBI Taxonomy" id="311194"/>
    <lineage>
        <taxon>Bacteria</taxon>
        <taxon>Bacillati</taxon>
        <taxon>Bacillota</taxon>
        <taxon>Bacilli</taxon>
        <taxon>Bacillales</taxon>
        <taxon>Bacillaceae</taxon>
        <taxon>Halobacillus</taxon>
    </lineage>
</organism>
<dbReference type="InterPro" id="IPR003812">
    <property type="entry name" value="Fido"/>
</dbReference>
<evidence type="ECO:0000256" key="3">
    <source>
        <dbReference type="ARBA" id="ARBA00022741"/>
    </source>
</evidence>
<evidence type="ECO:0000256" key="5">
    <source>
        <dbReference type="ARBA" id="ARBA00034531"/>
    </source>
</evidence>
<dbReference type="AlphaFoldDB" id="A0A931HVQ6"/>
<protein>
    <recommendedName>
        <fullName evidence="5">protein adenylyltransferase</fullName>
        <ecNumber evidence="5">2.7.7.108</ecNumber>
    </recommendedName>
</protein>
<dbReference type="Proteomes" id="UP000614490">
    <property type="component" value="Unassembled WGS sequence"/>
</dbReference>
<keyword evidence="4" id="KW-0067">ATP-binding</keyword>
<evidence type="ECO:0000313" key="9">
    <source>
        <dbReference type="EMBL" id="MBH0230359.1"/>
    </source>
</evidence>
<reference evidence="9 10" key="1">
    <citation type="journal article" date="2005" name="Int. J. Syst. Evol. Microbiol.">
        <title>Halobacillus yeomjeoni sp. nov., isolated from a marine solar saltern in Korea.</title>
        <authorList>
            <person name="Yoon J.H."/>
            <person name="Kang S.J."/>
            <person name="Lee C.H."/>
            <person name="Oh H.W."/>
            <person name="Oh T.K."/>
        </authorList>
    </citation>
    <scope>NUCLEOTIDE SEQUENCE [LARGE SCALE GENOMIC DNA]</scope>
    <source>
        <strain evidence="9 10">KCTC 3957</strain>
    </source>
</reference>
<evidence type="ECO:0000256" key="6">
    <source>
        <dbReference type="ARBA" id="ARBA00047939"/>
    </source>
</evidence>
<dbReference type="GO" id="GO:0005524">
    <property type="term" value="F:ATP binding"/>
    <property type="evidence" value="ECO:0007669"/>
    <property type="project" value="UniProtKB-KW"/>
</dbReference>
<dbReference type="InterPro" id="IPR036597">
    <property type="entry name" value="Fido-like_dom_sf"/>
</dbReference>
<dbReference type="Pfam" id="PF02661">
    <property type="entry name" value="Fic"/>
    <property type="match status" value="1"/>
</dbReference>
<comment type="catalytic activity">
    <reaction evidence="6">
        <text>L-threonyl-[protein] + ATP = 3-O-(5'-adenylyl)-L-threonyl-[protein] + diphosphate</text>
        <dbReference type="Rhea" id="RHEA:54292"/>
        <dbReference type="Rhea" id="RHEA-COMP:11060"/>
        <dbReference type="Rhea" id="RHEA-COMP:13847"/>
        <dbReference type="ChEBI" id="CHEBI:30013"/>
        <dbReference type="ChEBI" id="CHEBI:30616"/>
        <dbReference type="ChEBI" id="CHEBI:33019"/>
        <dbReference type="ChEBI" id="CHEBI:138113"/>
        <dbReference type="EC" id="2.7.7.108"/>
    </reaction>
</comment>
<evidence type="ECO:0000256" key="7">
    <source>
        <dbReference type="ARBA" id="ARBA00048696"/>
    </source>
</evidence>
<dbReference type="PANTHER" id="PTHR39560:SF1">
    <property type="entry name" value="PROTEIN ADENYLYLTRANSFERASE FIC-RELATED"/>
    <property type="match status" value="1"/>
</dbReference>
<sequence>MADSRYGTGYSRYCYPGTNILINHYDIKDDRQLEAMETILTTQRLSELQEHPVRGDLNLKHLQRIHECIFRDLYPFAGEIRTENITKDGFSFAQARFIREAAAPLFEKLISEDWENMDRKRLAEKLAYYMAEVNVLHPFREGNGRSLREFIRCIALEAGYTIEWAAVSKEEVFQASIDSVKDVRNLERVIYQSLVRI</sequence>
<dbReference type="EMBL" id="JADZSC010000002">
    <property type="protein sequence ID" value="MBH0230359.1"/>
    <property type="molecule type" value="Genomic_DNA"/>
</dbReference>
<dbReference type="PANTHER" id="PTHR39560">
    <property type="entry name" value="PROTEIN ADENYLYLTRANSFERASE FIC-RELATED"/>
    <property type="match status" value="1"/>
</dbReference>
<evidence type="ECO:0000259" key="8">
    <source>
        <dbReference type="PROSITE" id="PS51459"/>
    </source>
</evidence>
<comment type="caution">
    <text evidence="9">The sequence shown here is derived from an EMBL/GenBank/DDBJ whole genome shotgun (WGS) entry which is preliminary data.</text>
</comment>
<dbReference type="SUPFAM" id="SSF140931">
    <property type="entry name" value="Fic-like"/>
    <property type="match status" value="1"/>
</dbReference>
<keyword evidence="3" id="KW-0547">Nucleotide-binding</keyword>
<evidence type="ECO:0000256" key="2">
    <source>
        <dbReference type="ARBA" id="ARBA00022695"/>
    </source>
</evidence>
<keyword evidence="10" id="KW-1185">Reference proteome</keyword>
<evidence type="ECO:0000313" key="10">
    <source>
        <dbReference type="Proteomes" id="UP000614490"/>
    </source>
</evidence>
<dbReference type="GO" id="GO:0051302">
    <property type="term" value="P:regulation of cell division"/>
    <property type="evidence" value="ECO:0007669"/>
    <property type="project" value="TreeGrafter"/>
</dbReference>